<protein>
    <recommendedName>
        <fullName evidence="3">DUF2924 domain-containing protein</fullName>
    </recommendedName>
</protein>
<evidence type="ECO:0000313" key="1">
    <source>
        <dbReference type="EMBL" id="ODN68016.1"/>
    </source>
</evidence>
<organism evidence="1 2">
    <name type="scientific">Methylobrevis pamukkalensis</name>
    <dbReference type="NCBI Taxonomy" id="1439726"/>
    <lineage>
        <taxon>Bacteria</taxon>
        <taxon>Pseudomonadati</taxon>
        <taxon>Pseudomonadota</taxon>
        <taxon>Alphaproteobacteria</taxon>
        <taxon>Hyphomicrobiales</taxon>
        <taxon>Pleomorphomonadaceae</taxon>
        <taxon>Methylobrevis</taxon>
    </lineage>
</organism>
<evidence type="ECO:0008006" key="3">
    <source>
        <dbReference type="Google" id="ProtNLM"/>
    </source>
</evidence>
<dbReference type="OrthoDB" id="284135at2"/>
<dbReference type="EMBL" id="MCRJ01000200">
    <property type="protein sequence ID" value="ODN68016.1"/>
    <property type="molecule type" value="Genomic_DNA"/>
</dbReference>
<reference evidence="1 2" key="1">
    <citation type="submission" date="2016-07" db="EMBL/GenBank/DDBJ databases">
        <title>Draft Genome Sequence of Methylobrevis pamukkalensis PK2.</title>
        <authorList>
            <person name="Vasilenko O.V."/>
            <person name="Doronina N.V."/>
            <person name="Shmareva M.N."/>
            <person name="Tarlachkov S.V."/>
            <person name="Mustakhimov I."/>
            <person name="Trotsenko Y.A."/>
        </authorList>
    </citation>
    <scope>NUCLEOTIDE SEQUENCE [LARGE SCALE GENOMIC DNA]</scope>
    <source>
        <strain evidence="1 2">PK2</strain>
    </source>
</reference>
<dbReference type="Pfam" id="PF11149">
    <property type="entry name" value="DUF2924"/>
    <property type="match status" value="1"/>
</dbReference>
<accession>A0A1E3GWR1</accession>
<gene>
    <name evidence="1" type="ORF">A6302_04356</name>
</gene>
<keyword evidence="2" id="KW-1185">Reference proteome</keyword>
<comment type="caution">
    <text evidence="1">The sequence shown here is derived from an EMBL/GenBank/DDBJ whole genome shotgun (WGS) entry which is preliminary data.</text>
</comment>
<dbReference type="AlphaFoldDB" id="A0A1E3GWR1"/>
<evidence type="ECO:0000313" key="2">
    <source>
        <dbReference type="Proteomes" id="UP000094622"/>
    </source>
</evidence>
<dbReference type="Proteomes" id="UP000094622">
    <property type="component" value="Unassembled WGS sequence"/>
</dbReference>
<sequence length="168" mass="17987">MASRAAKRPAATAAGTSLADELAVVAAAPLDQLRSRFRALYRVPAPESLSRDLIARLVAHRLQEQRLGKLDPNLAGQIDRLDRHGGGQTPRRRLKPGTVLVREHGGVLHEVMVVPGGFAWNGETHASLSVIARRITGTSWNGPRFFGLRPAQKAPVPDVAGAQEASDA</sequence>
<proteinExistence type="predicted"/>
<dbReference type="InterPro" id="IPR021322">
    <property type="entry name" value="DUF2924"/>
</dbReference>
<name>A0A1E3GWR1_9HYPH</name>